<reference evidence="1 2" key="1">
    <citation type="journal article" date="2009" name="Genome Biol.">
        <title>Genomic and genetic analyses of diversity and plant interactions of Pseudomonas fluorescens.</title>
        <authorList>
            <person name="Silby M.W."/>
            <person name="Cerdeno-Tarraga A.M."/>
            <person name="Vernikos G.S."/>
            <person name="Giddens S.R."/>
            <person name="Jackson R.W."/>
            <person name="Preston G.M."/>
            <person name="Zhang X.X."/>
            <person name="Moon C.D."/>
            <person name="Gehrig S.M."/>
            <person name="Godfrey S.A."/>
            <person name="Knight C.G."/>
            <person name="Malone J.G."/>
            <person name="Robinson Z."/>
            <person name="Spiers A.J."/>
            <person name="Harris S."/>
            <person name="Challis G.L."/>
            <person name="Yaxley A.M."/>
            <person name="Harris D."/>
            <person name="Seeger K."/>
            <person name="Murphy L."/>
            <person name="Rutter S."/>
            <person name="Squares R."/>
            <person name="Quail M.A."/>
            <person name="Saunders E."/>
            <person name="Mavromatis K."/>
            <person name="Brettin T.S."/>
            <person name="Bentley S.D."/>
            <person name="Hothersall J."/>
            <person name="Stephens E."/>
            <person name="Thomas C.M."/>
            <person name="Parkhill J."/>
            <person name="Levy S.B."/>
            <person name="Rainey P.B."/>
            <person name="Thomson N.R."/>
        </authorList>
    </citation>
    <scope>NUCLEOTIDE SEQUENCE [LARGE SCALE GENOMIC DNA]</scope>
    <source>
        <strain evidence="1 2">Pf0-1</strain>
    </source>
</reference>
<dbReference type="AlphaFoldDB" id="Q3KBW4"/>
<name>Q3KBW4_PSEPF</name>
<gene>
    <name evidence="1" type="ordered locus">Pfl01_3002</name>
</gene>
<protein>
    <submittedName>
        <fullName evidence="1">Uncharacterized protein</fullName>
    </submittedName>
</protein>
<accession>Q3KBW4</accession>
<dbReference type="EMBL" id="CP000094">
    <property type="protein sequence ID" value="ABA74740.1"/>
    <property type="molecule type" value="Genomic_DNA"/>
</dbReference>
<sequence>MCADACQQVPTQATTRVGWRIMAQLNQVLRGAYRLRKTAKGGFSLPRLAPRRAHCSFFHFLNSSDCHRIPAIKNRVAAS</sequence>
<evidence type="ECO:0000313" key="2">
    <source>
        <dbReference type="Proteomes" id="UP000002704"/>
    </source>
</evidence>
<dbReference type="HOGENOM" id="CLU_2603314_0_0_6"/>
<proteinExistence type="predicted"/>
<evidence type="ECO:0000313" key="1">
    <source>
        <dbReference type="EMBL" id="ABA74740.1"/>
    </source>
</evidence>
<dbReference type="KEGG" id="pfo:Pfl01_3002"/>
<organism evidence="1 2">
    <name type="scientific">Pseudomonas fluorescens (strain Pf0-1)</name>
    <dbReference type="NCBI Taxonomy" id="205922"/>
    <lineage>
        <taxon>Bacteria</taxon>
        <taxon>Pseudomonadati</taxon>
        <taxon>Pseudomonadota</taxon>
        <taxon>Gammaproteobacteria</taxon>
        <taxon>Pseudomonadales</taxon>
        <taxon>Pseudomonadaceae</taxon>
        <taxon>Pseudomonas</taxon>
    </lineage>
</organism>
<dbReference type="Proteomes" id="UP000002704">
    <property type="component" value="Chromosome"/>
</dbReference>